<feature type="signal peptide" evidence="2">
    <location>
        <begin position="1"/>
        <end position="49"/>
    </location>
</feature>
<dbReference type="InterPro" id="IPR000772">
    <property type="entry name" value="Ricin_B_lectin"/>
</dbReference>
<evidence type="ECO:0000313" key="4">
    <source>
        <dbReference type="EMBL" id="MCQ4044600.1"/>
    </source>
</evidence>
<feature type="domain" description="Ricin B lectin" evidence="3">
    <location>
        <begin position="50"/>
        <end position="186"/>
    </location>
</feature>
<dbReference type="Gene3D" id="2.80.10.50">
    <property type="match status" value="2"/>
</dbReference>
<feature type="compositionally biased region" description="Low complexity" evidence="1">
    <location>
        <begin position="1"/>
        <end position="19"/>
    </location>
</feature>
<gene>
    <name evidence="4" type="ORF">NON19_21835</name>
</gene>
<evidence type="ECO:0000313" key="5">
    <source>
        <dbReference type="Proteomes" id="UP001206206"/>
    </source>
</evidence>
<evidence type="ECO:0000256" key="1">
    <source>
        <dbReference type="SAM" id="MobiDB-lite"/>
    </source>
</evidence>
<dbReference type="InterPro" id="IPR035992">
    <property type="entry name" value="Ricin_B-like_lectins"/>
</dbReference>
<feature type="region of interest" description="Disordered" evidence="1">
    <location>
        <begin position="1"/>
        <end position="21"/>
    </location>
</feature>
<reference evidence="4 5" key="1">
    <citation type="submission" date="2022-06" db="EMBL/GenBank/DDBJ databases">
        <title>Draft genome sequence of type strain Streptomyces rubrisoli DSM 42083.</title>
        <authorList>
            <person name="Duangmal K."/>
            <person name="Klaysubun C."/>
        </authorList>
    </citation>
    <scope>NUCLEOTIDE SEQUENCE [LARGE SCALE GENOMIC DNA]</scope>
    <source>
        <strain evidence="4 5">DSM 42083</strain>
    </source>
</reference>
<dbReference type="SUPFAM" id="SSF50370">
    <property type="entry name" value="Ricin B-like lectins"/>
    <property type="match status" value="1"/>
</dbReference>
<protein>
    <submittedName>
        <fullName evidence="4">RICIN domain-containing protein</fullName>
    </submittedName>
</protein>
<feature type="chain" id="PRO_5046939673" evidence="2">
    <location>
        <begin position="50"/>
        <end position="186"/>
    </location>
</feature>
<dbReference type="RefSeq" id="WP_255930522.1">
    <property type="nucleotide sequence ID" value="NZ_JANFNH010000029.1"/>
</dbReference>
<name>A0ABT1PGX4_9ACTN</name>
<proteinExistence type="predicted"/>
<keyword evidence="2" id="KW-0732">Signal</keyword>
<evidence type="ECO:0000256" key="2">
    <source>
        <dbReference type="SAM" id="SignalP"/>
    </source>
</evidence>
<comment type="caution">
    <text evidence="4">The sequence shown here is derived from an EMBL/GenBank/DDBJ whole genome shotgun (WGS) entry which is preliminary data.</text>
</comment>
<dbReference type="Pfam" id="PF14200">
    <property type="entry name" value="RicinB_lectin_2"/>
    <property type="match status" value="1"/>
</dbReference>
<dbReference type="SMART" id="SM00458">
    <property type="entry name" value="RICIN"/>
    <property type="match status" value="1"/>
</dbReference>
<organism evidence="4 5">
    <name type="scientific">Streptantibioticus rubrisoli</name>
    <dbReference type="NCBI Taxonomy" id="1387313"/>
    <lineage>
        <taxon>Bacteria</taxon>
        <taxon>Bacillati</taxon>
        <taxon>Actinomycetota</taxon>
        <taxon>Actinomycetes</taxon>
        <taxon>Kitasatosporales</taxon>
        <taxon>Streptomycetaceae</taxon>
        <taxon>Streptantibioticus</taxon>
    </lineage>
</organism>
<dbReference type="PROSITE" id="PS50231">
    <property type="entry name" value="RICIN_B_LECTIN"/>
    <property type="match status" value="1"/>
</dbReference>
<accession>A0ABT1PGX4</accession>
<evidence type="ECO:0000259" key="3">
    <source>
        <dbReference type="SMART" id="SM00458"/>
    </source>
</evidence>
<keyword evidence="5" id="KW-1185">Reference proteome</keyword>
<dbReference type="CDD" id="cd00161">
    <property type="entry name" value="beta-trefoil_Ricin-like"/>
    <property type="match status" value="1"/>
</dbReference>
<sequence length="186" mass="19950">MHSAITGAAATSSTVGTARSTRRRLPLRRALVASAVLASMFSAVGSANAASGVTIHNQYTGSVLDARGQGTGNWTEIWSYWANDQDNQKWTFHEVSTGVYNIQGLQSGRCIDIAHSDYAGPGYNLVLWDCNGNASQKWIAHPLASGGYQLQSSLNPAWCMATDAINNNVKINWCDSGSGSQTYTWS</sequence>
<dbReference type="Proteomes" id="UP001206206">
    <property type="component" value="Unassembled WGS sequence"/>
</dbReference>
<dbReference type="EMBL" id="JANFNH010000029">
    <property type="protein sequence ID" value="MCQ4044600.1"/>
    <property type="molecule type" value="Genomic_DNA"/>
</dbReference>